<evidence type="ECO:0000313" key="1">
    <source>
        <dbReference type="EMBL" id="EGK00670.1"/>
    </source>
</evidence>
<dbReference type="AlphaFoldDB" id="F5J0S7"/>
<dbReference type="Pfam" id="PF12888">
    <property type="entry name" value="Lipid_bd"/>
    <property type="match status" value="1"/>
</dbReference>
<accession>F5J0S7</accession>
<dbReference type="HOGENOM" id="CLU_1178724_0_0_10"/>
<comment type="caution">
    <text evidence="1">The sequence shown here is derived from an EMBL/GenBank/DDBJ whole genome shotgun (WGS) entry which is preliminary data.</text>
</comment>
<gene>
    <name evidence="1" type="ORF">HMPREF9455_02944</name>
</gene>
<dbReference type="InterPro" id="IPR024404">
    <property type="entry name" value="Lipid-bd_put"/>
</dbReference>
<reference evidence="1 2" key="1">
    <citation type="submission" date="2011-04" db="EMBL/GenBank/DDBJ databases">
        <title>The Genome Sequence of Dysgonomonas gadei ATCC BAA-286.</title>
        <authorList>
            <consortium name="The Broad Institute Genome Sequencing Platform"/>
            <person name="Earl A."/>
            <person name="Ward D."/>
            <person name="Feldgarden M."/>
            <person name="Gevers D."/>
            <person name="Pudlo N."/>
            <person name="Martens E."/>
            <person name="Allen-Vercoe E."/>
            <person name="Young S.K."/>
            <person name="Zeng Q."/>
            <person name="Gargeya S."/>
            <person name="Fitzgerald M."/>
            <person name="Haas B."/>
            <person name="Abouelleil A."/>
            <person name="Alvarado L."/>
            <person name="Arachchi H.M."/>
            <person name="Berlin A."/>
            <person name="Brown A."/>
            <person name="Chapman S.B."/>
            <person name="Chen Z."/>
            <person name="Dunbar C."/>
            <person name="Freedman E."/>
            <person name="Gearin G."/>
            <person name="Gellesch M."/>
            <person name="Goldberg J."/>
            <person name="Griggs A."/>
            <person name="Gujja S."/>
            <person name="Heiman D."/>
            <person name="Howarth C."/>
            <person name="Larson L."/>
            <person name="Lui A."/>
            <person name="MacDonald P.J.P."/>
            <person name="Mehta T."/>
            <person name="Montmayeur A."/>
            <person name="Murphy C."/>
            <person name="Neiman D."/>
            <person name="Pearson M."/>
            <person name="Priest M."/>
            <person name="Roberts A."/>
            <person name="Saif S."/>
            <person name="Shea T."/>
            <person name="Shenoy N."/>
            <person name="Sisk P."/>
            <person name="Stolte C."/>
            <person name="Sykes S."/>
            <person name="Yandava C."/>
            <person name="Wortman J."/>
            <person name="Nusbaum C."/>
            <person name="Birren B."/>
        </authorList>
    </citation>
    <scope>NUCLEOTIDE SEQUENCE [LARGE SCALE GENOMIC DNA]</scope>
    <source>
        <strain evidence="1 2">ATCC BAA-286</strain>
    </source>
</reference>
<dbReference type="OrthoDB" id="851990at2"/>
<dbReference type="Gene3D" id="2.40.128.220">
    <property type="match status" value="1"/>
</dbReference>
<dbReference type="EMBL" id="ADLV01000035">
    <property type="protein sequence ID" value="EGK00670.1"/>
    <property type="molecule type" value="Genomic_DNA"/>
</dbReference>
<sequence length="235" mass="25801">MRNLGYIISAFICMALTSCLEEKDNWYTETAALDGRYVVATKCAEYSSDDTPIEDGLEAMIYNSAANVKDEIWIDAKVAGTAVKGKFKITGDASGFKGVDAEVKNVRDLTSYIYVDGSVYDPATYTKPTAVGQLIGGIQLYTRITLVEGKVTPKSATTIGGNISDGVYIKTIMHHDYVQFIGVLVPEKDWKVPGVPEFVWELKDGSNTPADSDGWDETWTLEGYRYTGYPEDAAH</sequence>
<dbReference type="eggNOG" id="ENOG5033VCN">
    <property type="taxonomic scope" value="Bacteria"/>
</dbReference>
<dbReference type="Proteomes" id="UP000004913">
    <property type="component" value="Unassembled WGS sequence"/>
</dbReference>
<keyword evidence="2" id="KW-1185">Reference proteome</keyword>
<dbReference type="PROSITE" id="PS51257">
    <property type="entry name" value="PROKAR_LIPOPROTEIN"/>
    <property type="match status" value="1"/>
</dbReference>
<protein>
    <submittedName>
        <fullName evidence="1">Uncharacterized protein</fullName>
    </submittedName>
</protein>
<dbReference type="RefSeq" id="WP_006800475.1">
    <property type="nucleotide sequence ID" value="NZ_GL891986.1"/>
</dbReference>
<evidence type="ECO:0000313" key="2">
    <source>
        <dbReference type="Proteomes" id="UP000004913"/>
    </source>
</evidence>
<dbReference type="STRING" id="742766.HMPREF9455_02944"/>
<dbReference type="InterPro" id="IPR038668">
    <property type="entry name" value="Lipid-bd_sf"/>
</dbReference>
<organism evidence="1 2">
    <name type="scientific">Dysgonomonas gadei ATCC BAA-286</name>
    <dbReference type="NCBI Taxonomy" id="742766"/>
    <lineage>
        <taxon>Bacteria</taxon>
        <taxon>Pseudomonadati</taxon>
        <taxon>Bacteroidota</taxon>
        <taxon>Bacteroidia</taxon>
        <taxon>Bacteroidales</taxon>
        <taxon>Dysgonomonadaceae</taxon>
        <taxon>Dysgonomonas</taxon>
    </lineage>
</organism>
<name>F5J0S7_9BACT</name>
<proteinExistence type="predicted"/>